<name>A0A9Q0C0V0_9POAL</name>
<dbReference type="Pfam" id="PF03971">
    <property type="entry name" value="IDH"/>
    <property type="match status" value="1"/>
</dbReference>
<dbReference type="InterPro" id="IPR004436">
    <property type="entry name" value="Isocitrate_DH_NADP_mono"/>
</dbReference>
<feature type="region of interest" description="Disordered" evidence="9">
    <location>
        <begin position="66"/>
        <end position="94"/>
    </location>
</feature>
<keyword evidence="6" id="KW-0521">NADP</keyword>
<dbReference type="InterPro" id="IPR012551">
    <property type="entry name" value="DUF1707_SHOCT-like"/>
</dbReference>
<keyword evidence="7" id="KW-0560">Oxidoreductase</keyword>
<dbReference type="Proteomes" id="UP001151287">
    <property type="component" value="Unassembled WGS sequence"/>
</dbReference>
<feature type="coiled-coil region" evidence="8">
    <location>
        <begin position="24"/>
        <end position="51"/>
    </location>
</feature>
<evidence type="ECO:0000259" key="10">
    <source>
        <dbReference type="Pfam" id="PF08044"/>
    </source>
</evidence>
<protein>
    <recommendedName>
        <fullName evidence="10">DUF1707 domain-containing protein</fullName>
    </recommendedName>
</protein>
<dbReference type="PANTHER" id="PTHR36999:SF1">
    <property type="entry name" value="ISOCITRATE DEHYDROGENASE (NADP(+))"/>
    <property type="match status" value="1"/>
</dbReference>
<evidence type="ECO:0000313" key="11">
    <source>
        <dbReference type="EMBL" id="KAJ1684408.1"/>
    </source>
</evidence>
<keyword evidence="12" id="KW-1185">Reference proteome</keyword>
<dbReference type="PANTHER" id="PTHR36999">
    <property type="entry name" value="ISOCITRATE DEHYDROGENASE [NADP]"/>
    <property type="match status" value="1"/>
</dbReference>
<dbReference type="GO" id="GO:0004450">
    <property type="term" value="F:isocitrate dehydrogenase (NADP+) activity"/>
    <property type="evidence" value="ECO:0007669"/>
    <property type="project" value="InterPro"/>
</dbReference>
<feature type="compositionally biased region" description="Basic and acidic residues" evidence="9">
    <location>
        <begin position="11"/>
        <end position="20"/>
    </location>
</feature>
<evidence type="ECO:0000256" key="9">
    <source>
        <dbReference type="SAM" id="MobiDB-lite"/>
    </source>
</evidence>
<dbReference type="GO" id="GO:0006099">
    <property type="term" value="P:tricarboxylic acid cycle"/>
    <property type="evidence" value="ECO:0007669"/>
    <property type="project" value="UniProtKB-KW"/>
</dbReference>
<dbReference type="EMBL" id="JAMQYH010000029">
    <property type="protein sequence ID" value="KAJ1684408.1"/>
    <property type="molecule type" value="Genomic_DNA"/>
</dbReference>
<gene>
    <name evidence="11" type="ORF">LUZ63_020163</name>
</gene>
<feature type="domain" description="DUF1707" evidence="10">
    <location>
        <begin position="13"/>
        <end position="65"/>
    </location>
</feature>
<reference evidence="11" key="1">
    <citation type="journal article" date="2022" name="Cell">
        <title>Repeat-based holocentromeres influence genome architecture and karyotype evolution.</title>
        <authorList>
            <person name="Hofstatter P.G."/>
            <person name="Thangavel G."/>
            <person name="Lux T."/>
            <person name="Neumann P."/>
            <person name="Vondrak T."/>
            <person name="Novak P."/>
            <person name="Zhang M."/>
            <person name="Costa L."/>
            <person name="Castellani M."/>
            <person name="Scott A."/>
            <person name="Toegelov H."/>
            <person name="Fuchs J."/>
            <person name="Mata-Sucre Y."/>
            <person name="Dias Y."/>
            <person name="Vanzela A.L.L."/>
            <person name="Huettel B."/>
            <person name="Almeida C.C.S."/>
            <person name="Simkova H."/>
            <person name="Souza G."/>
            <person name="Pedrosa-Harand A."/>
            <person name="Macas J."/>
            <person name="Mayer K.F.X."/>
            <person name="Houben A."/>
            <person name="Marques A."/>
        </authorList>
    </citation>
    <scope>NUCLEOTIDE SEQUENCE</scope>
    <source>
        <strain evidence="11">RhyBre1mFocal</strain>
    </source>
</reference>
<dbReference type="NCBIfam" id="TIGR00178">
    <property type="entry name" value="monomer_idh"/>
    <property type="match status" value="1"/>
</dbReference>
<dbReference type="SUPFAM" id="SSF53659">
    <property type="entry name" value="Isocitrate/Isopropylmalate dehydrogenase-like"/>
    <property type="match status" value="1"/>
</dbReference>
<keyword evidence="3" id="KW-0816">Tricarboxylic acid cycle</keyword>
<evidence type="ECO:0000256" key="7">
    <source>
        <dbReference type="ARBA" id="ARBA00023002"/>
    </source>
</evidence>
<comment type="cofactor">
    <cofactor evidence="1">
        <name>Mg(2+)</name>
        <dbReference type="ChEBI" id="CHEBI:18420"/>
    </cofactor>
</comment>
<keyword evidence="5" id="KW-0460">Magnesium</keyword>
<dbReference type="Gene3D" id="3.40.718.10">
    <property type="entry name" value="Isopropylmalate Dehydrogenase"/>
    <property type="match status" value="2"/>
</dbReference>
<dbReference type="AlphaFoldDB" id="A0A9Q0C0V0"/>
<evidence type="ECO:0000256" key="5">
    <source>
        <dbReference type="ARBA" id="ARBA00022842"/>
    </source>
</evidence>
<sequence length="954" mass="103246">MAEPSQSPDPARLRVSDADRHRVAEALREAAGEGRLDIEELEERLEQAYAAKTYGDLVPITLDLPGVQPPAHGADRLPAERADRAPSRRTPTGAAATYDTSVRIMSETKRDGRWDIGEHHNAFALMGSVVLDLREVRFPAGEVLIDASAVMGSVEVIVDETTDVRVDGVGIMGAYQEGRSRVEADVDRDSPRIRLRGMALMGSVERDRFGVVNSAKTPGIIYTHTDEAPLLATYSLLPIIEAYASTAGVEVETRDISLAGRILAQFPDRLTDEQRVDDALAELGALAETPEANIIKLPNISASIPQLKAAVKELQGQGYDIPDYPENPSTEDEKAARAAYDKVKGSAVNPVLRQGNSDRRAPAAVKNYAKKYPHRMGAWTSESKTNVATMGHDDFRSNEKSVVVDEPDTLSIVHVDADGAQTVLKDDVKVLKGEVVDATYMNVAALRRFLTEQIARAKAEDVLFSVHLKATMMKVSDPIIFGHAVQAFFPTLFEQYADQLAEAGVSANDGLGALLSATEGLPDGPAIKAAVEQGLADGPRMAMVDDRKGITNLHVPSDVIIDASMPAMIRTSGHMWGPDGNEADALAVIPDSSYAGVYQTVIDDCRANGAFDPATMGSVPNVGLMAKAAEEYGSHDKTFEAPAAGTMQVRASDGTVLIEHEVEPGDIWRACQTKDEPIRDWVKLAVDRARASDTPAVFWLDEDRAHDGNLINKVEQYLPEHDLDGLTIAIMAPAEATAYSLERIRKGEDTISVTGNVLRDYNTDLFPILEVGTSAKMLSIVPLMNGGGLFETGAGGSAPKHVQQLIEEDYLRWDSLGEFFALAASFEHLARTTDNARAQILADTLDRATGTFLENDKSPTRKLGGIDNRGSHFYLAMYWAQELAKQTEDAELAEAFSQLAETLTSSEDTIVEELNAVQGKPADIGGYYYPSGEKADRVMRPSTTLNEALAAIHA</sequence>
<organism evidence="11 12">
    <name type="scientific">Rhynchospora breviuscula</name>
    <dbReference type="NCBI Taxonomy" id="2022672"/>
    <lineage>
        <taxon>Eukaryota</taxon>
        <taxon>Viridiplantae</taxon>
        <taxon>Streptophyta</taxon>
        <taxon>Embryophyta</taxon>
        <taxon>Tracheophyta</taxon>
        <taxon>Spermatophyta</taxon>
        <taxon>Magnoliopsida</taxon>
        <taxon>Liliopsida</taxon>
        <taxon>Poales</taxon>
        <taxon>Cyperaceae</taxon>
        <taxon>Cyperoideae</taxon>
        <taxon>Rhynchosporeae</taxon>
        <taxon>Rhynchospora</taxon>
    </lineage>
</organism>
<dbReference type="GO" id="GO:0046872">
    <property type="term" value="F:metal ion binding"/>
    <property type="evidence" value="ECO:0007669"/>
    <property type="project" value="UniProtKB-KW"/>
</dbReference>
<evidence type="ECO:0000256" key="4">
    <source>
        <dbReference type="ARBA" id="ARBA00022723"/>
    </source>
</evidence>
<dbReference type="Pfam" id="PF08044">
    <property type="entry name" value="DUF1707"/>
    <property type="match status" value="1"/>
</dbReference>
<evidence type="ECO:0000256" key="3">
    <source>
        <dbReference type="ARBA" id="ARBA00022532"/>
    </source>
</evidence>
<dbReference type="GO" id="GO:0006097">
    <property type="term" value="P:glyoxylate cycle"/>
    <property type="evidence" value="ECO:0007669"/>
    <property type="project" value="UniProtKB-KW"/>
</dbReference>
<evidence type="ECO:0000256" key="2">
    <source>
        <dbReference type="ARBA" id="ARBA00022435"/>
    </source>
</evidence>
<dbReference type="OrthoDB" id="408849at2759"/>
<feature type="region of interest" description="Disordered" evidence="9">
    <location>
        <begin position="1"/>
        <end position="20"/>
    </location>
</feature>
<accession>A0A9Q0C0V0</accession>
<comment type="caution">
    <text evidence="11">The sequence shown here is derived from an EMBL/GenBank/DDBJ whole genome shotgun (WGS) entry which is preliminary data.</text>
</comment>
<feature type="compositionally biased region" description="Basic and acidic residues" evidence="9">
    <location>
        <begin position="73"/>
        <end position="86"/>
    </location>
</feature>
<keyword evidence="8" id="KW-0175">Coiled coil</keyword>
<evidence type="ECO:0000256" key="6">
    <source>
        <dbReference type="ARBA" id="ARBA00022857"/>
    </source>
</evidence>
<evidence type="ECO:0000256" key="1">
    <source>
        <dbReference type="ARBA" id="ARBA00001946"/>
    </source>
</evidence>
<evidence type="ECO:0000256" key="8">
    <source>
        <dbReference type="SAM" id="Coils"/>
    </source>
</evidence>
<evidence type="ECO:0000313" key="12">
    <source>
        <dbReference type="Proteomes" id="UP001151287"/>
    </source>
</evidence>
<keyword evidence="2" id="KW-0329">Glyoxylate bypass</keyword>
<keyword evidence="4" id="KW-0479">Metal-binding</keyword>
<proteinExistence type="predicted"/>